<feature type="transmembrane region" description="Helical" evidence="7">
    <location>
        <begin position="411"/>
        <end position="433"/>
    </location>
</feature>
<keyword evidence="5 7" id="KW-1133">Transmembrane helix</keyword>
<dbReference type="Proteomes" id="UP000193435">
    <property type="component" value="Unassembled WGS sequence"/>
</dbReference>
<feature type="transmembrane region" description="Helical" evidence="7">
    <location>
        <begin position="387"/>
        <end position="405"/>
    </location>
</feature>
<feature type="transmembrane region" description="Helical" evidence="7">
    <location>
        <begin position="177"/>
        <end position="194"/>
    </location>
</feature>
<dbReference type="GO" id="GO:0005886">
    <property type="term" value="C:plasma membrane"/>
    <property type="evidence" value="ECO:0007669"/>
    <property type="project" value="TreeGrafter"/>
</dbReference>
<evidence type="ECO:0000256" key="3">
    <source>
        <dbReference type="ARBA" id="ARBA00022448"/>
    </source>
</evidence>
<keyword evidence="9" id="KW-1185">Reference proteome</keyword>
<organism evidence="8 9">
    <name type="scientific">Carnobacterium iners</name>
    <dbReference type="NCBI Taxonomy" id="1073423"/>
    <lineage>
        <taxon>Bacteria</taxon>
        <taxon>Bacillati</taxon>
        <taxon>Bacillota</taxon>
        <taxon>Bacilli</taxon>
        <taxon>Lactobacillales</taxon>
        <taxon>Carnobacteriaceae</taxon>
        <taxon>Carnobacterium</taxon>
    </lineage>
</organism>
<gene>
    <name evidence="8" type="ORF">SAMN04488700_0179</name>
</gene>
<feature type="transmembrane region" description="Helical" evidence="7">
    <location>
        <begin position="33"/>
        <end position="53"/>
    </location>
</feature>
<dbReference type="Pfam" id="PF00860">
    <property type="entry name" value="Xan_ur_permease"/>
    <property type="match status" value="1"/>
</dbReference>
<dbReference type="PANTHER" id="PTHR42810:SF2">
    <property type="entry name" value="PURINE PERMEASE C1399.01C-RELATED"/>
    <property type="match status" value="1"/>
</dbReference>
<keyword evidence="4 7" id="KW-0812">Transmembrane</keyword>
<sequence length="446" mass="48354">MTTKEGEIMKKQPESLHLIYGPEDKPKNWKDGILYSLQWIMIMVYPVIWGYAIVGKGLNLDDAVLAEYMGRIVLMIGLSTLIQTIAGHKLSMISGPNIIPSLAIVAAYEVGGEAYALASFNAFIIAGIVVALLGVTGILNTIGKVWTPLTQGSMILMVGLATSFSGMELLAVYGVGWAYYVGIFLALVCGFLSIKGKGILATIPVLIVIVLGYIIFMVQGTFNWELVETMPTILIPKLFPFGMTMPPLDLIITMIIVHFFSAINVYGNVQGYVGLLDLTVSPKRKKKLFTVFGLIEGSLAGILGVPGYAPYGENLGFLLLTKVASRYFIIISSVIVVFLSFFGKIAGLMAAIPEPVAGAVLLGVASTLIGIGIDSSKKSVKFETREIFIVGFSIFFALGTSRLSTEFFKGFPRIVGTIMSNPVILVIILVILLEQIIFRERKKLVN</sequence>
<comment type="subcellular location">
    <subcellularLocation>
        <location evidence="1">Membrane</location>
        <topology evidence="1">Multi-pass membrane protein</topology>
    </subcellularLocation>
</comment>
<dbReference type="EMBL" id="FXBJ01000002">
    <property type="protein sequence ID" value="SMH26514.1"/>
    <property type="molecule type" value="Genomic_DNA"/>
</dbReference>
<name>A0A1X7MPG7_9LACT</name>
<keyword evidence="3" id="KW-0813">Transport</keyword>
<keyword evidence="6 7" id="KW-0472">Membrane</keyword>
<dbReference type="NCBIfam" id="NF037981">
    <property type="entry name" value="NCS2_1"/>
    <property type="match status" value="1"/>
</dbReference>
<dbReference type="InterPro" id="IPR006043">
    <property type="entry name" value="NCS2"/>
</dbReference>
<evidence type="ECO:0000256" key="4">
    <source>
        <dbReference type="ARBA" id="ARBA00022692"/>
    </source>
</evidence>
<feature type="transmembrane region" description="Helical" evidence="7">
    <location>
        <begin position="201"/>
        <end position="222"/>
    </location>
</feature>
<reference evidence="8 9" key="1">
    <citation type="submission" date="2017-04" db="EMBL/GenBank/DDBJ databases">
        <authorList>
            <person name="Afonso C.L."/>
            <person name="Miller P.J."/>
            <person name="Scott M.A."/>
            <person name="Spackman E."/>
            <person name="Goraichik I."/>
            <person name="Dimitrov K.M."/>
            <person name="Suarez D.L."/>
            <person name="Swayne D.E."/>
        </authorList>
    </citation>
    <scope>NUCLEOTIDE SEQUENCE [LARGE SCALE GENOMIC DNA]</scope>
    <source>
        <strain evidence="8 9">LMG26642</strain>
    </source>
</reference>
<dbReference type="AlphaFoldDB" id="A0A1X7MPG7"/>
<feature type="transmembrane region" description="Helical" evidence="7">
    <location>
        <begin position="68"/>
        <end position="86"/>
    </location>
</feature>
<dbReference type="OrthoDB" id="9805749at2"/>
<dbReference type="GO" id="GO:0042907">
    <property type="term" value="F:xanthine transmembrane transporter activity"/>
    <property type="evidence" value="ECO:0007669"/>
    <property type="project" value="TreeGrafter"/>
</dbReference>
<evidence type="ECO:0000256" key="2">
    <source>
        <dbReference type="ARBA" id="ARBA00008821"/>
    </source>
</evidence>
<comment type="similarity">
    <text evidence="2">Belongs to the nucleobase:cation symporter-2 (NCS2) (TC 2.A.40) family.</text>
</comment>
<evidence type="ECO:0000313" key="9">
    <source>
        <dbReference type="Proteomes" id="UP000193435"/>
    </source>
</evidence>
<feature type="transmembrane region" description="Helical" evidence="7">
    <location>
        <begin position="123"/>
        <end position="142"/>
    </location>
</feature>
<evidence type="ECO:0000256" key="1">
    <source>
        <dbReference type="ARBA" id="ARBA00004141"/>
    </source>
</evidence>
<feature type="transmembrane region" description="Helical" evidence="7">
    <location>
        <begin position="323"/>
        <end position="342"/>
    </location>
</feature>
<evidence type="ECO:0000256" key="7">
    <source>
        <dbReference type="SAM" id="Phobius"/>
    </source>
</evidence>
<proteinExistence type="inferred from homology"/>
<evidence type="ECO:0000256" key="6">
    <source>
        <dbReference type="ARBA" id="ARBA00023136"/>
    </source>
</evidence>
<accession>A0A1X7MPG7</accession>
<evidence type="ECO:0000313" key="8">
    <source>
        <dbReference type="EMBL" id="SMH26514.1"/>
    </source>
</evidence>
<protein>
    <submittedName>
        <fullName evidence="8">Xanthine/uracil permease</fullName>
    </submittedName>
</protein>
<evidence type="ECO:0000256" key="5">
    <source>
        <dbReference type="ARBA" id="ARBA00022989"/>
    </source>
</evidence>
<dbReference type="STRING" id="1073423.SAMN04488700_0179"/>
<feature type="transmembrane region" description="Helical" evidence="7">
    <location>
        <begin position="288"/>
        <end position="311"/>
    </location>
</feature>
<dbReference type="PANTHER" id="PTHR42810">
    <property type="entry name" value="PURINE PERMEASE C1399.01C-RELATED"/>
    <property type="match status" value="1"/>
</dbReference>
<feature type="transmembrane region" description="Helical" evidence="7">
    <location>
        <begin position="250"/>
        <end position="267"/>
    </location>
</feature>